<name>A0A0F9IPG7_9ZZZZ</name>
<organism evidence="1">
    <name type="scientific">marine sediment metagenome</name>
    <dbReference type="NCBI Taxonomy" id="412755"/>
    <lineage>
        <taxon>unclassified sequences</taxon>
        <taxon>metagenomes</taxon>
        <taxon>ecological metagenomes</taxon>
    </lineage>
</organism>
<reference evidence="1" key="1">
    <citation type="journal article" date="2015" name="Nature">
        <title>Complex archaea that bridge the gap between prokaryotes and eukaryotes.</title>
        <authorList>
            <person name="Spang A."/>
            <person name="Saw J.H."/>
            <person name="Jorgensen S.L."/>
            <person name="Zaremba-Niedzwiedzka K."/>
            <person name="Martijn J."/>
            <person name="Lind A.E."/>
            <person name="van Eijk R."/>
            <person name="Schleper C."/>
            <person name="Guy L."/>
            <person name="Ettema T.J."/>
        </authorList>
    </citation>
    <scope>NUCLEOTIDE SEQUENCE</scope>
</reference>
<proteinExistence type="predicted"/>
<evidence type="ECO:0000313" key="1">
    <source>
        <dbReference type="EMBL" id="KKM21739.1"/>
    </source>
</evidence>
<dbReference type="AlphaFoldDB" id="A0A0F9IPG7"/>
<protein>
    <submittedName>
        <fullName evidence="1">Uncharacterized protein</fullName>
    </submittedName>
</protein>
<accession>A0A0F9IPG7</accession>
<sequence>MPELPLDKPMRVAVRKAVHVDAKEAGSCYERLVDGTRMIETFNGRLQAIKEKFSGSEPEKDSIERETIDNYQDLLNELGKQVTRMNNLLSYIEDVI</sequence>
<comment type="caution">
    <text evidence="1">The sequence shown here is derived from an EMBL/GenBank/DDBJ whole genome shotgun (WGS) entry which is preliminary data.</text>
</comment>
<dbReference type="EMBL" id="LAZR01013490">
    <property type="protein sequence ID" value="KKM21739.1"/>
    <property type="molecule type" value="Genomic_DNA"/>
</dbReference>
<gene>
    <name evidence="1" type="ORF">LCGC14_1632400</name>
</gene>